<proteinExistence type="inferred from homology"/>
<dbReference type="EC" id="1.14.11.-" evidence="3"/>
<evidence type="ECO:0000256" key="4">
    <source>
        <dbReference type="SAM" id="MobiDB-lite"/>
    </source>
</evidence>
<keyword evidence="3" id="KW-0539">Nucleus</keyword>
<dbReference type="GO" id="GO:0005634">
    <property type="term" value="C:nucleus"/>
    <property type="evidence" value="ECO:0007669"/>
    <property type="project" value="UniProtKB-SubCell"/>
</dbReference>
<evidence type="ECO:0000313" key="8">
    <source>
        <dbReference type="Proteomes" id="UP001165160"/>
    </source>
</evidence>
<dbReference type="PANTHER" id="PTHR13096">
    <property type="entry name" value="MINA53 MYC INDUCED NUCLEAR ANTIGEN"/>
    <property type="match status" value="1"/>
</dbReference>
<keyword evidence="1 3" id="KW-0479">Metal-binding</keyword>
<dbReference type="SUPFAM" id="SSF51197">
    <property type="entry name" value="Clavaminate synthase-like"/>
    <property type="match status" value="1"/>
</dbReference>
<dbReference type="Pfam" id="PF08007">
    <property type="entry name" value="JmjC_2"/>
    <property type="match status" value="1"/>
</dbReference>
<keyword evidence="3" id="KW-0560">Oxidoreductase</keyword>
<gene>
    <name evidence="7" type="ORF">TrVE_jg3728</name>
</gene>
<keyword evidence="5" id="KW-0732">Signal</keyword>
<organism evidence="7 8">
    <name type="scientific">Triparma verrucosa</name>
    <dbReference type="NCBI Taxonomy" id="1606542"/>
    <lineage>
        <taxon>Eukaryota</taxon>
        <taxon>Sar</taxon>
        <taxon>Stramenopiles</taxon>
        <taxon>Ochrophyta</taxon>
        <taxon>Bolidophyceae</taxon>
        <taxon>Parmales</taxon>
        <taxon>Triparmaceae</taxon>
        <taxon>Triparma</taxon>
    </lineage>
</organism>
<comment type="subcellular location">
    <subcellularLocation>
        <location evidence="3">Nucleus</location>
    </subcellularLocation>
</comment>
<comment type="function">
    <text evidence="3">Oxygenase that can act as both a histone lysine demethylase and a ribosomal histidine hydroxylase.</text>
</comment>
<feature type="chain" id="PRO_5040768697" description="Bifunctional lysine-specific demethylase and histidyl-hydroxylase" evidence="5">
    <location>
        <begin position="23"/>
        <end position="462"/>
    </location>
</feature>
<dbReference type="InterPro" id="IPR003347">
    <property type="entry name" value="JmjC_dom"/>
</dbReference>
<evidence type="ECO:0000313" key="7">
    <source>
        <dbReference type="EMBL" id="GMH83122.1"/>
    </source>
</evidence>
<dbReference type="PROSITE" id="PS51184">
    <property type="entry name" value="JMJC"/>
    <property type="match status" value="1"/>
</dbReference>
<dbReference type="InterPro" id="IPR039994">
    <property type="entry name" value="NO66-like"/>
</dbReference>
<dbReference type="AlphaFoldDB" id="A0A9W7B8L6"/>
<feature type="compositionally biased region" description="Polar residues" evidence="4">
    <location>
        <begin position="103"/>
        <end position="123"/>
    </location>
</feature>
<dbReference type="GO" id="GO:0016706">
    <property type="term" value="F:2-oxoglutarate-dependent dioxygenase activity"/>
    <property type="evidence" value="ECO:0007669"/>
    <property type="project" value="UniProtKB-UniRule"/>
</dbReference>
<dbReference type="PANTHER" id="PTHR13096:SF8">
    <property type="entry name" value="RIBOSOMAL OXYGENASE 1"/>
    <property type="match status" value="1"/>
</dbReference>
<comment type="cofactor">
    <cofactor evidence="3">
        <name>Fe(2+)</name>
        <dbReference type="ChEBI" id="CHEBI:29033"/>
    </cofactor>
    <text evidence="3">Binds 1 Fe(2+) ion per subunit.</text>
</comment>
<comment type="similarity">
    <text evidence="3">Belongs to the ROX family.</text>
</comment>
<accession>A0A9W7B8L6</accession>
<feature type="signal peptide" evidence="5">
    <location>
        <begin position="1"/>
        <end position="22"/>
    </location>
</feature>
<evidence type="ECO:0000256" key="1">
    <source>
        <dbReference type="ARBA" id="ARBA00022723"/>
    </source>
</evidence>
<feature type="region of interest" description="Disordered" evidence="4">
    <location>
        <begin position="103"/>
        <end position="126"/>
    </location>
</feature>
<protein>
    <recommendedName>
        <fullName evidence="3">Bifunctional lysine-specific demethylase and histidyl-hydroxylase</fullName>
        <ecNumber evidence="3">1.14.11.-</ecNumber>
    </recommendedName>
</protein>
<sequence>MIKTIKTLVLFLVLHLLPTSRSSAPPSAPPSVNSPELSQLLKGLQGSADINNIFSHLGSSSAFKSAWQRHPLHLKAVTPNPQALFNLTTLYDLVGTHVSGHITQKSPDGSWKPSSLNPEQLSGQPLEKSTIDAALTSSPPSTISFNTAGSLFPTVGDFSLSSLAGLEYPVNVNVYITPPTSSSSSSSSSSAPGQIVPVHTDRQDVLIFQTLGTKTWTLHPPPPLKRDPSTNAITTHPCTRGKAGDVISPSELSPLSPPYTCVLNPGDVLYVPLGWAHCTSTDCKASMWGKKNADPSVHATLGIDTMVWALTKAALRWGIYSYAGLGYNIDMGKVSDKDYWESMEALPFGFLETETIVDDISDLMKRMQPDREDLPSRKIVEDVVEIFREHKKKIVEVQKRMYTDVDPKTEEGMRKAVQGARDLDMCMAELGLKVKGSAFYEMYREKVMAADKKLALLDKMTT</sequence>
<keyword evidence="3" id="KW-0223">Dioxygenase</keyword>
<reference evidence="8" key="1">
    <citation type="journal article" date="2023" name="Commun. Biol.">
        <title>Genome analysis of Parmales, the sister group of diatoms, reveals the evolutionary specialization of diatoms from phago-mixotrophs to photoautotrophs.</title>
        <authorList>
            <person name="Ban H."/>
            <person name="Sato S."/>
            <person name="Yoshikawa S."/>
            <person name="Yamada K."/>
            <person name="Nakamura Y."/>
            <person name="Ichinomiya M."/>
            <person name="Sato N."/>
            <person name="Blanc-Mathieu R."/>
            <person name="Endo H."/>
            <person name="Kuwata A."/>
            <person name="Ogata H."/>
        </authorList>
    </citation>
    <scope>NUCLEOTIDE SEQUENCE [LARGE SCALE GENOMIC DNA]</scope>
    <source>
        <strain evidence="8">NIES 3699</strain>
    </source>
</reference>
<evidence type="ECO:0000256" key="2">
    <source>
        <dbReference type="ARBA" id="ARBA00023004"/>
    </source>
</evidence>
<feature type="domain" description="JmjC" evidence="6">
    <location>
        <begin position="113"/>
        <end position="320"/>
    </location>
</feature>
<dbReference type="Proteomes" id="UP001165160">
    <property type="component" value="Unassembled WGS sequence"/>
</dbReference>
<keyword evidence="8" id="KW-1185">Reference proteome</keyword>
<evidence type="ECO:0000256" key="5">
    <source>
        <dbReference type="SAM" id="SignalP"/>
    </source>
</evidence>
<dbReference type="GO" id="GO:0005506">
    <property type="term" value="F:iron ion binding"/>
    <property type="evidence" value="ECO:0007669"/>
    <property type="project" value="UniProtKB-UniRule"/>
</dbReference>
<dbReference type="EMBL" id="BRXX01000023">
    <property type="protein sequence ID" value="GMH83122.1"/>
    <property type="molecule type" value="Genomic_DNA"/>
</dbReference>
<keyword evidence="3" id="KW-0805">Transcription regulation</keyword>
<name>A0A9W7B8L6_9STRA</name>
<dbReference type="Gene3D" id="2.60.120.650">
    <property type="entry name" value="Cupin"/>
    <property type="match status" value="1"/>
</dbReference>
<keyword evidence="2 3" id="KW-0408">Iron</keyword>
<keyword evidence="3" id="KW-0804">Transcription</keyword>
<evidence type="ECO:0000256" key="3">
    <source>
        <dbReference type="RuleBase" id="RU366061"/>
    </source>
</evidence>
<comment type="caution">
    <text evidence="7">The sequence shown here is derived from an EMBL/GenBank/DDBJ whole genome shotgun (WGS) entry which is preliminary data.</text>
</comment>
<evidence type="ECO:0000259" key="6">
    <source>
        <dbReference type="PROSITE" id="PS51184"/>
    </source>
</evidence>